<accession>A0AAN6LW58</accession>
<dbReference type="EMBL" id="WVTA01000009">
    <property type="protein sequence ID" value="KAK3207310.1"/>
    <property type="molecule type" value="Genomic_DNA"/>
</dbReference>
<dbReference type="Pfam" id="PF12520">
    <property type="entry name" value="DUF3723"/>
    <property type="match status" value="1"/>
</dbReference>
<proteinExistence type="predicted"/>
<evidence type="ECO:0000313" key="3">
    <source>
        <dbReference type="Proteomes" id="UP001280581"/>
    </source>
</evidence>
<dbReference type="Proteomes" id="UP001280581">
    <property type="component" value="Unassembled WGS sequence"/>
</dbReference>
<reference evidence="2 3" key="1">
    <citation type="submission" date="2021-02" db="EMBL/GenBank/DDBJ databases">
        <title>Genome assembly of Pseudopithomyces chartarum.</title>
        <authorList>
            <person name="Jauregui R."/>
            <person name="Singh J."/>
            <person name="Voisey C."/>
        </authorList>
    </citation>
    <scope>NUCLEOTIDE SEQUENCE [LARGE SCALE GENOMIC DNA]</scope>
    <source>
        <strain evidence="2 3">AGR01</strain>
    </source>
</reference>
<sequence>MDVLRDAEVPGAAMRYLEALDWEKVNGKDKPVVKEQNPVLWQRLATFASGMGFRIPECTVLGEQDPRFKLAFDYLRKANPLSVHLSTERIQRVVLAGSLPEDLAEAVPELSTTQLVKERRFERSFEPDLEEDEHHLFVPTIYREQSFPVINLRYVRRDLFRCIFGSFHFKDDDFGPSVLYTSAKESSQSANFKTRKRADDDPEEHTQKRRRLDHEADRLNGDIRRLMGQIAREIRGLQGENAELRNRLRTTEANVNTDAFAIPQHDLPQMQKVRNDCQAVYERHVEQQLAEQLLAEQLQAEQRADPTKQAELLFS</sequence>
<comment type="caution">
    <text evidence="2">The sequence shown here is derived from an EMBL/GenBank/DDBJ whole genome shotgun (WGS) entry which is preliminary data.</text>
</comment>
<keyword evidence="3" id="KW-1185">Reference proteome</keyword>
<dbReference type="AlphaFoldDB" id="A0AAN6LW58"/>
<feature type="region of interest" description="Disordered" evidence="1">
    <location>
        <begin position="185"/>
        <end position="210"/>
    </location>
</feature>
<evidence type="ECO:0000313" key="2">
    <source>
        <dbReference type="EMBL" id="KAK3207310.1"/>
    </source>
</evidence>
<organism evidence="2 3">
    <name type="scientific">Pseudopithomyces chartarum</name>
    <dbReference type="NCBI Taxonomy" id="1892770"/>
    <lineage>
        <taxon>Eukaryota</taxon>
        <taxon>Fungi</taxon>
        <taxon>Dikarya</taxon>
        <taxon>Ascomycota</taxon>
        <taxon>Pezizomycotina</taxon>
        <taxon>Dothideomycetes</taxon>
        <taxon>Pleosporomycetidae</taxon>
        <taxon>Pleosporales</taxon>
        <taxon>Massarineae</taxon>
        <taxon>Didymosphaeriaceae</taxon>
        <taxon>Pseudopithomyces</taxon>
    </lineage>
</organism>
<dbReference type="InterPro" id="IPR022198">
    <property type="entry name" value="DUF3723"/>
</dbReference>
<evidence type="ECO:0000256" key="1">
    <source>
        <dbReference type="SAM" id="MobiDB-lite"/>
    </source>
</evidence>
<gene>
    <name evidence="2" type="ORF">GRF29_103g512145</name>
</gene>
<name>A0AAN6LW58_9PLEO</name>
<protein>
    <submittedName>
        <fullName evidence="2">Uncharacterized protein</fullName>
    </submittedName>
</protein>